<dbReference type="PROSITE" id="PS51671">
    <property type="entry name" value="ACT"/>
    <property type="match status" value="1"/>
</dbReference>
<evidence type="ECO:0000256" key="20">
    <source>
        <dbReference type="ARBA" id="ARBA00023053"/>
    </source>
</evidence>
<dbReference type="InterPro" id="IPR036393">
    <property type="entry name" value="AceGlu_kinase-like_sf"/>
</dbReference>
<dbReference type="InterPro" id="IPR049638">
    <property type="entry name" value="AK-HD"/>
</dbReference>
<comment type="similarity">
    <text evidence="7">In the C-terminal section; belongs to the homoserine dehydrogenase family.</text>
</comment>
<evidence type="ECO:0000256" key="21">
    <source>
        <dbReference type="ARBA" id="ARBA00023154"/>
    </source>
</evidence>
<dbReference type="Gene3D" id="3.30.360.10">
    <property type="entry name" value="Dihydrodipicolinate Reductase, domain 2"/>
    <property type="match status" value="1"/>
</dbReference>
<dbReference type="GO" id="GO:0009089">
    <property type="term" value="P:lysine biosynthetic process via diaminopimelate"/>
    <property type="evidence" value="ECO:0007669"/>
    <property type="project" value="UniProtKB-UniPathway"/>
</dbReference>
<dbReference type="PANTHER" id="PTHR43070:SF5">
    <property type="entry name" value="HOMOSERINE DEHYDROGENASE"/>
    <property type="match status" value="1"/>
</dbReference>
<dbReference type="NCBIfam" id="NF007003">
    <property type="entry name" value="PRK09466.1"/>
    <property type="match status" value="1"/>
</dbReference>
<dbReference type="Gene3D" id="3.30.70.260">
    <property type="match status" value="1"/>
</dbReference>
<comment type="pathway">
    <text evidence="3">Amino-acid biosynthesis; L-methionine biosynthesis via de novo pathway; L-homoserine from L-aspartate: step 1/3.</text>
</comment>
<accession>A0A521AN62</accession>
<dbReference type="Pfam" id="PF03447">
    <property type="entry name" value="NAD_binding_3"/>
    <property type="match status" value="1"/>
</dbReference>
<protein>
    <submittedName>
        <fullName evidence="29">Aspartate kinase</fullName>
    </submittedName>
</protein>
<dbReference type="GO" id="GO:0046872">
    <property type="term" value="F:metal ion binding"/>
    <property type="evidence" value="ECO:0007669"/>
    <property type="project" value="UniProtKB-KW"/>
</dbReference>
<dbReference type="InterPro" id="IPR045865">
    <property type="entry name" value="ACT-like_dom_sf"/>
</dbReference>
<dbReference type="SUPFAM" id="SSF51735">
    <property type="entry name" value="NAD(P)-binding Rossmann-fold domains"/>
    <property type="match status" value="1"/>
</dbReference>
<evidence type="ECO:0000256" key="17">
    <source>
        <dbReference type="ARBA" id="ARBA00022857"/>
    </source>
</evidence>
<evidence type="ECO:0000256" key="23">
    <source>
        <dbReference type="ARBA" id="ARBA00023268"/>
    </source>
</evidence>
<comment type="function">
    <text evidence="24">Bifunctional aspartate kinase and homoserine dehydrogenase that catalyzes the first and the third steps toward the synthesis of lysine, methionine and threonine from aspartate.</text>
</comment>
<proteinExistence type="inferred from homology"/>
<evidence type="ECO:0000256" key="26">
    <source>
        <dbReference type="ARBA" id="ARBA00048841"/>
    </source>
</evidence>
<evidence type="ECO:0000256" key="2">
    <source>
        <dbReference type="ARBA" id="ARBA00004766"/>
    </source>
</evidence>
<evidence type="ECO:0000256" key="13">
    <source>
        <dbReference type="ARBA" id="ARBA00022723"/>
    </source>
</evidence>
<dbReference type="GO" id="GO:0009086">
    <property type="term" value="P:methionine biosynthetic process"/>
    <property type="evidence" value="ECO:0007669"/>
    <property type="project" value="UniProtKB-KW"/>
</dbReference>
<dbReference type="NCBIfam" id="NF006959">
    <property type="entry name" value="PRK09436.1"/>
    <property type="match status" value="1"/>
</dbReference>
<comment type="pathway">
    <text evidence="4">Amino-acid biosynthesis; L-threonine biosynthesis; L-threonine from L-aspartate: step 3/5.</text>
</comment>
<evidence type="ECO:0000256" key="10">
    <source>
        <dbReference type="ARBA" id="ARBA00022605"/>
    </source>
</evidence>
<dbReference type="GO" id="GO:0050661">
    <property type="term" value="F:NADP binding"/>
    <property type="evidence" value="ECO:0007669"/>
    <property type="project" value="InterPro"/>
</dbReference>
<comment type="catalytic activity">
    <reaction evidence="27">
        <text>L-homoserine + NAD(+) = L-aspartate 4-semialdehyde + NADH + H(+)</text>
        <dbReference type="Rhea" id="RHEA:15757"/>
        <dbReference type="ChEBI" id="CHEBI:15378"/>
        <dbReference type="ChEBI" id="CHEBI:57476"/>
        <dbReference type="ChEBI" id="CHEBI:57540"/>
        <dbReference type="ChEBI" id="CHEBI:57945"/>
        <dbReference type="ChEBI" id="CHEBI:537519"/>
        <dbReference type="EC" id="1.1.1.3"/>
    </reaction>
    <physiologicalReaction direction="right-to-left" evidence="27">
        <dbReference type="Rhea" id="RHEA:15759"/>
    </physiologicalReaction>
</comment>
<keyword evidence="30" id="KW-1185">Reference proteome</keyword>
<dbReference type="GO" id="GO:0009090">
    <property type="term" value="P:homoserine biosynthetic process"/>
    <property type="evidence" value="ECO:0007669"/>
    <property type="project" value="UniProtKB-ARBA"/>
</dbReference>
<evidence type="ECO:0000313" key="30">
    <source>
        <dbReference type="Proteomes" id="UP000317557"/>
    </source>
</evidence>
<evidence type="ECO:0000256" key="1">
    <source>
        <dbReference type="ARBA" id="ARBA00001920"/>
    </source>
</evidence>
<evidence type="ECO:0000256" key="14">
    <source>
        <dbReference type="ARBA" id="ARBA00022741"/>
    </source>
</evidence>
<keyword evidence="17" id="KW-0521">NADP</keyword>
<evidence type="ECO:0000256" key="3">
    <source>
        <dbReference type="ARBA" id="ARBA00004986"/>
    </source>
</evidence>
<dbReference type="PROSITE" id="PS00324">
    <property type="entry name" value="ASPARTOKINASE"/>
    <property type="match status" value="1"/>
</dbReference>
<dbReference type="UniPathway" id="UPA00034">
    <property type="reaction ID" value="UER00015"/>
</dbReference>
<organism evidence="29 30">
    <name type="scientific">Gracilimonas mengyeensis</name>
    <dbReference type="NCBI Taxonomy" id="1302730"/>
    <lineage>
        <taxon>Bacteria</taxon>
        <taxon>Pseudomonadati</taxon>
        <taxon>Balneolota</taxon>
        <taxon>Balneolia</taxon>
        <taxon>Balneolales</taxon>
        <taxon>Balneolaceae</taxon>
        <taxon>Gracilimonas</taxon>
    </lineage>
</organism>
<dbReference type="EMBL" id="FXTP01000001">
    <property type="protein sequence ID" value="SMO36269.1"/>
    <property type="molecule type" value="Genomic_DNA"/>
</dbReference>
<evidence type="ECO:0000256" key="18">
    <source>
        <dbReference type="ARBA" id="ARBA00023002"/>
    </source>
</evidence>
<comment type="catalytic activity">
    <reaction evidence="26">
        <text>L-homoserine + NADP(+) = L-aspartate 4-semialdehyde + NADPH + H(+)</text>
        <dbReference type="Rhea" id="RHEA:15761"/>
        <dbReference type="ChEBI" id="CHEBI:15378"/>
        <dbReference type="ChEBI" id="CHEBI:57476"/>
        <dbReference type="ChEBI" id="CHEBI:57783"/>
        <dbReference type="ChEBI" id="CHEBI:58349"/>
        <dbReference type="ChEBI" id="CHEBI:537519"/>
        <dbReference type="EC" id="1.1.1.3"/>
    </reaction>
    <physiologicalReaction direction="right-to-left" evidence="26">
        <dbReference type="Rhea" id="RHEA:15763"/>
    </physiologicalReaction>
</comment>
<keyword evidence="20" id="KW-0915">Sodium</keyword>
<dbReference type="UniPathway" id="UPA00051">
    <property type="reaction ID" value="UER00462"/>
</dbReference>
<keyword evidence="10" id="KW-0028">Amino-acid biosynthesis</keyword>
<evidence type="ECO:0000256" key="9">
    <source>
        <dbReference type="ARBA" id="ARBA00011881"/>
    </source>
</evidence>
<keyword evidence="19" id="KW-0520">NAD</keyword>
<dbReference type="FunFam" id="3.30.360.10:FF:000006">
    <property type="entry name" value="Bifunctional aspartokinase/homoserine dehydrogenase"/>
    <property type="match status" value="1"/>
</dbReference>
<dbReference type="GO" id="GO:0005524">
    <property type="term" value="F:ATP binding"/>
    <property type="evidence" value="ECO:0007669"/>
    <property type="project" value="UniProtKB-KW"/>
</dbReference>
<dbReference type="Gene3D" id="3.40.1160.10">
    <property type="entry name" value="Acetylglutamate kinase-like"/>
    <property type="match status" value="1"/>
</dbReference>
<dbReference type="InterPro" id="IPR001342">
    <property type="entry name" value="HDH_cat"/>
</dbReference>
<evidence type="ECO:0000256" key="22">
    <source>
        <dbReference type="ARBA" id="ARBA00023167"/>
    </source>
</evidence>
<dbReference type="AlphaFoldDB" id="A0A521AN62"/>
<reference evidence="29 30" key="1">
    <citation type="submission" date="2017-05" db="EMBL/GenBank/DDBJ databases">
        <authorList>
            <person name="Varghese N."/>
            <person name="Submissions S."/>
        </authorList>
    </citation>
    <scope>NUCLEOTIDE SEQUENCE [LARGE SCALE GENOMIC DNA]</scope>
    <source>
        <strain evidence="29 30">DSM 21985</strain>
    </source>
</reference>
<keyword evidence="23" id="KW-0511">Multifunctional enzyme</keyword>
<dbReference type="InterPro" id="IPR042199">
    <property type="entry name" value="AsparK_Bifunc_asparK/hSer_DH"/>
</dbReference>
<evidence type="ECO:0000256" key="27">
    <source>
        <dbReference type="ARBA" id="ARBA00049031"/>
    </source>
</evidence>
<comment type="similarity">
    <text evidence="8">In the N-terminal section; belongs to the aspartokinase family.</text>
</comment>
<evidence type="ECO:0000259" key="28">
    <source>
        <dbReference type="PROSITE" id="PS51671"/>
    </source>
</evidence>
<dbReference type="UniPathway" id="UPA00050">
    <property type="reaction ID" value="UER00063"/>
</dbReference>
<keyword evidence="16" id="KW-0067">ATP-binding</keyword>
<dbReference type="GO" id="GO:0009088">
    <property type="term" value="P:threonine biosynthetic process"/>
    <property type="evidence" value="ECO:0007669"/>
    <property type="project" value="UniProtKB-UniPathway"/>
</dbReference>
<keyword evidence="14" id="KW-0547">Nucleotide-binding</keyword>
<comment type="pathway">
    <text evidence="5">Amino-acid biosynthesis; L-methionine biosynthesis via de novo pathway; L-homoserine from L-aspartate: step 3/3.</text>
</comment>
<keyword evidence="22" id="KW-0486">Methionine biosynthesis</keyword>
<sequence>MLVLKFGGSSVATSENLKKVQQIVKDQSQNNTVSVVVSALGGITNQLQECATQAAKGDEGYKDKLVEVEKRHLALCNDLLSVQKRSETLTRTKLLLNDLEDICRGVYLIQELSSRSLDHILSYGEILSAGIIADFFKSSGLDAKFLDSRELIKTNSRFGKASVDFSISYSKIRDQLSKPSQVSVFPGFVASSKEDGSVTTLGRGGSDYTAALIAAAVQADELQIWTDVSGMMTSDPRMVNNAHPIEHLSYEEAMELSHFGAKVIYPPTIQPVLDADIPVHIKNTFEPDENGTLISREGPEEGEVVKGTSSIEEIALCTLTGSGMIAVPNISSRLFGSLSRQHVNVIMITQASSEHSITVGISLEDVDRAKKAISEEFAYEIENHKINPLDVETGLSIIALVGSRMKKQVGVSAKLFDTLSHNGVNVRAIAQGSTELNISVVINKKDLKKSLNSIHEAFFLSDRKKLNLFMIGVGNVGKVFIDQVKAQQEYLSEKHHLDVFIAGLANSRQMYFDEEGIDLDNWQALMEEKSEKMDHQVFLQNMQELNLRNTVFIDSTASEDVAKLYQDVLESSISIVTPNKIACSSDYKTFKKLTDSALKYKSKFLYETNVGAGLPVISTLNDLIKSGDQVHKIQAVLSGTLNFIFNNYDGTKKFSEVVKDAKAAGFTEPDPRLDLSGKDVMRKILILARVSGFEMELNDITNNSFVPDECMNTDTLEEFYDKLDENEEVFQKLYKEAADQGKRLKYVATYEDGESETGLEAFASDHPFFNLGGKDNIVLFYTNRYSEQPLVVKGAGAGAAVTASGIFADVMKIASA</sequence>
<keyword evidence="15 29" id="KW-0418">Kinase</keyword>
<dbReference type="Gene3D" id="3.30.2130.10">
    <property type="entry name" value="VC0802-like"/>
    <property type="match status" value="1"/>
</dbReference>
<dbReference type="RefSeq" id="WP_142452778.1">
    <property type="nucleotide sequence ID" value="NZ_FXTP01000001.1"/>
</dbReference>
<dbReference type="NCBIfam" id="TIGR00657">
    <property type="entry name" value="asp_kinases"/>
    <property type="match status" value="1"/>
</dbReference>
<dbReference type="Pfam" id="PF22468">
    <property type="entry name" value="ACT_9"/>
    <property type="match status" value="2"/>
</dbReference>
<comment type="pathway">
    <text evidence="6">Amino-acid biosynthesis; L-threonine biosynthesis; L-threonine from L-aspartate: step 1/5.</text>
</comment>
<evidence type="ECO:0000256" key="24">
    <source>
        <dbReference type="ARBA" id="ARBA00044938"/>
    </source>
</evidence>
<keyword evidence="13" id="KW-0479">Metal-binding</keyword>
<dbReference type="InterPro" id="IPR054352">
    <property type="entry name" value="ACT_Aspartokinase"/>
</dbReference>
<gene>
    <name evidence="29" type="ORF">SAMN06265219_101265</name>
</gene>
<dbReference type="Proteomes" id="UP000317557">
    <property type="component" value="Unassembled WGS sequence"/>
</dbReference>
<dbReference type="InterPro" id="IPR001048">
    <property type="entry name" value="Asp/Glu/Uridylate_kinase"/>
</dbReference>
<keyword evidence="12" id="KW-0791">Threonine biosynthesis</keyword>
<evidence type="ECO:0000256" key="7">
    <source>
        <dbReference type="ARBA" id="ARBA00007952"/>
    </source>
</evidence>
<comment type="cofactor">
    <cofactor evidence="1">
        <name>a metal cation</name>
        <dbReference type="ChEBI" id="CHEBI:25213"/>
    </cofactor>
</comment>
<evidence type="ECO:0000256" key="4">
    <source>
        <dbReference type="ARBA" id="ARBA00005056"/>
    </source>
</evidence>
<name>A0A521AN62_9BACT</name>
<comment type="catalytic activity">
    <reaction evidence="25">
        <text>L-aspartate + ATP = 4-phospho-L-aspartate + ADP</text>
        <dbReference type="Rhea" id="RHEA:23776"/>
        <dbReference type="ChEBI" id="CHEBI:29991"/>
        <dbReference type="ChEBI" id="CHEBI:30616"/>
        <dbReference type="ChEBI" id="CHEBI:57535"/>
        <dbReference type="ChEBI" id="CHEBI:456216"/>
        <dbReference type="EC" id="2.7.2.4"/>
    </reaction>
    <physiologicalReaction direction="left-to-right" evidence="25">
        <dbReference type="Rhea" id="RHEA:23777"/>
    </physiologicalReaction>
</comment>
<evidence type="ECO:0000256" key="15">
    <source>
        <dbReference type="ARBA" id="ARBA00022777"/>
    </source>
</evidence>
<evidence type="ECO:0000256" key="25">
    <source>
        <dbReference type="ARBA" id="ARBA00048561"/>
    </source>
</evidence>
<dbReference type="GO" id="GO:0004412">
    <property type="term" value="F:homoserine dehydrogenase activity"/>
    <property type="evidence" value="ECO:0007669"/>
    <property type="project" value="UniProtKB-EC"/>
</dbReference>
<dbReference type="CDD" id="cd04921">
    <property type="entry name" value="ACT_AKi-HSDH-ThrA-like_1"/>
    <property type="match status" value="1"/>
</dbReference>
<dbReference type="InterPro" id="IPR019811">
    <property type="entry name" value="HDH_CS"/>
</dbReference>
<evidence type="ECO:0000256" key="8">
    <source>
        <dbReference type="ARBA" id="ARBA00010046"/>
    </source>
</evidence>
<dbReference type="Pfam" id="PF00696">
    <property type="entry name" value="AA_kinase"/>
    <property type="match status" value="1"/>
</dbReference>
<keyword evidence="11" id="KW-0808">Transferase</keyword>
<dbReference type="InterPro" id="IPR005106">
    <property type="entry name" value="Asp/hSer_DH_NAD-bd"/>
</dbReference>
<evidence type="ECO:0000313" key="29">
    <source>
        <dbReference type="EMBL" id="SMO36269.1"/>
    </source>
</evidence>
<dbReference type="Pfam" id="PF00742">
    <property type="entry name" value="Homoserine_dh"/>
    <property type="match status" value="1"/>
</dbReference>
<evidence type="ECO:0000256" key="12">
    <source>
        <dbReference type="ARBA" id="ARBA00022697"/>
    </source>
</evidence>
<dbReference type="CDD" id="cd04243">
    <property type="entry name" value="AAK_AK-HSDH-like"/>
    <property type="match status" value="1"/>
</dbReference>
<dbReference type="InterPro" id="IPR001341">
    <property type="entry name" value="Asp_kinase"/>
</dbReference>
<dbReference type="InterPro" id="IPR011147">
    <property type="entry name" value="Bifunc_Aspkin/hSer_DH"/>
</dbReference>
<dbReference type="PANTHER" id="PTHR43070">
    <property type="match status" value="1"/>
</dbReference>
<evidence type="ECO:0000256" key="5">
    <source>
        <dbReference type="ARBA" id="ARBA00005062"/>
    </source>
</evidence>
<dbReference type="FunFam" id="3.40.50.720:FF:000083">
    <property type="entry name" value="Bifunctional aspartokinase/homoserine dehydrogenase"/>
    <property type="match status" value="1"/>
</dbReference>
<dbReference type="SUPFAM" id="SSF53633">
    <property type="entry name" value="Carbamate kinase-like"/>
    <property type="match status" value="1"/>
</dbReference>
<dbReference type="GO" id="GO:0004072">
    <property type="term" value="F:aspartate kinase activity"/>
    <property type="evidence" value="ECO:0007669"/>
    <property type="project" value="UniProtKB-EC"/>
</dbReference>
<dbReference type="FunFam" id="3.30.2130.10:FF:000001">
    <property type="entry name" value="Bifunctional aspartokinase/homoserine dehydrogenase"/>
    <property type="match status" value="1"/>
</dbReference>
<dbReference type="Gene3D" id="1.20.120.1320">
    <property type="entry name" value="Aspartokinase, catalytic domain"/>
    <property type="match status" value="1"/>
</dbReference>
<comment type="subunit">
    <text evidence="9">Homotetramer.</text>
</comment>
<comment type="pathway">
    <text evidence="2">Amino-acid biosynthesis; L-lysine biosynthesis via DAP pathway; (S)-tetrahydrodipicolinate from L-aspartate: step 1/4.</text>
</comment>
<evidence type="ECO:0000256" key="16">
    <source>
        <dbReference type="ARBA" id="ARBA00022840"/>
    </source>
</evidence>
<feature type="domain" description="ACT" evidence="28">
    <location>
        <begin position="400"/>
        <end position="478"/>
    </location>
</feature>
<dbReference type="SUPFAM" id="SSF55347">
    <property type="entry name" value="Glyceraldehyde-3-phosphate dehydrogenase-like, C-terminal domain"/>
    <property type="match status" value="1"/>
</dbReference>
<dbReference type="SUPFAM" id="SSF55021">
    <property type="entry name" value="ACT-like"/>
    <property type="match status" value="2"/>
</dbReference>
<evidence type="ECO:0000256" key="11">
    <source>
        <dbReference type="ARBA" id="ARBA00022679"/>
    </source>
</evidence>
<dbReference type="InterPro" id="IPR036291">
    <property type="entry name" value="NAD(P)-bd_dom_sf"/>
</dbReference>
<dbReference type="Gene3D" id="3.40.50.720">
    <property type="entry name" value="NAD(P)-binding Rossmann-like Domain"/>
    <property type="match status" value="1"/>
</dbReference>
<dbReference type="InterPro" id="IPR002912">
    <property type="entry name" value="ACT_dom"/>
</dbReference>
<keyword evidence="18" id="KW-0560">Oxidoreductase</keyword>
<dbReference type="PIRSF" id="PIRSF000727">
    <property type="entry name" value="ThrA"/>
    <property type="match status" value="1"/>
</dbReference>
<dbReference type="InterPro" id="IPR018042">
    <property type="entry name" value="Aspartate_kinase_CS"/>
</dbReference>
<dbReference type="PROSITE" id="PS01042">
    <property type="entry name" value="HOMOSER_DHGENASE"/>
    <property type="match status" value="1"/>
</dbReference>
<dbReference type="OrthoDB" id="9799110at2"/>
<keyword evidence="21" id="KW-0457">Lysine biosynthesis</keyword>
<evidence type="ECO:0000256" key="6">
    <source>
        <dbReference type="ARBA" id="ARBA00005139"/>
    </source>
</evidence>
<evidence type="ECO:0000256" key="19">
    <source>
        <dbReference type="ARBA" id="ARBA00023027"/>
    </source>
</evidence>